<reference evidence="2" key="2">
    <citation type="submission" date="2015-01" db="EMBL/GenBank/DDBJ databases">
        <title>Evolutionary Origins and Diversification of the Mycorrhizal Mutualists.</title>
        <authorList>
            <consortium name="DOE Joint Genome Institute"/>
            <consortium name="Mycorrhizal Genomics Consortium"/>
            <person name="Kohler A."/>
            <person name="Kuo A."/>
            <person name="Nagy L.G."/>
            <person name="Floudas D."/>
            <person name="Copeland A."/>
            <person name="Barry K.W."/>
            <person name="Cichocki N."/>
            <person name="Veneault-Fourrey C."/>
            <person name="LaButti K."/>
            <person name="Lindquist E.A."/>
            <person name="Lipzen A."/>
            <person name="Lundell T."/>
            <person name="Morin E."/>
            <person name="Murat C."/>
            <person name="Riley R."/>
            <person name="Ohm R."/>
            <person name="Sun H."/>
            <person name="Tunlid A."/>
            <person name="Henrissat B."/>
            <person name="Grigoriev I.V."/>
            <person name="Hibbett D.S."/>
            <person name="Martin F."/>
        </authorList>
    </citation>
    <scope>NUCLEOTIDE SEQUENCE [LARGE SCALE GENOMIC DNA]</scope>
    <source>
        <strain evidence="2">UH-Slu-Lm8-n1</strain>
    </source>
</reference>
<dbReference type="InterPro" id="IPR046521">
    <property type="entry name" value="DUF6698"/>
</dbReference>
<name>A0A0D0A625_9AGAM</name>
<reference evidence="1 2" key="1">
    <citation type="submission" date="2014-04" db="EMBL/GenBank/DDBJ databases">
        <authorList>
            <consortium name="DOE Joint Genome Institute"/>
            <person name="Kuo A."/>
            <person name="Ruytinx J."/>
            <person name="Rineau F."/>
            <person name="Colpaert J."/>
            <person name="Kohler A."/>
            <person name="Nagy L.G."/>
            <person name="Floudas D."/>
            <person name="Copeland A."/>
            <person name="Barry K.W."/>
            <person name="Cichocki N."/>
            <person name="Veneault-Fourrey C."/>
            <person name="LaButti K."/>
            <person name="Lindquist E.A."/>
            <person name="Lipzen A."/>
            <person name="Lundell T."/>
            <person name="Morin E."/>
            <person name="Murat C."/>
            <person name="Sun H."/>
            <person name="Tunlid A."/>
            <person name="Henrissat B."/>
            <person name="Grigoriev I.V."/>
            <person name="Hibbett D.S."/>
            <person name="Martin F."/>
            <person name="Nordberg H.P."/>
            <person name="Cantor M.N."/>
            <person name="Hua S.X."/>
        </authorList>
    </citation>
    <scope>NUCLEOTIDE SEQUENCE [LARGE SCALE GENOMIC DNA]</scope>
    <source>
        <strain evidence="1 2">UH-Slu-Lm8-n1</strain>
    </source>
</reference>
<keyword evidence="2" id="KW-1185">Reference proteome</keyword>
<dbReference type="AlphaFoldDB" id="A0A0D0A625"/>
<sequence length="188" mass="21722">MTDLSFLAYLYDKYTACPDDLEEGLFKGRILIQANKAVFTSPSSAKDVEGDRDGADIIKSNRRTRRLSSGIKVKKHITQIINMHKVTPRSIAYIACQVRFALSSITSWRSVDGDFDYIQFWRTIVDFFEKPPGREARRRTDKLLEWWTRKVFRRNHREAISNTAKAKMSVNALARQRALHDDATFDSS</sequence>
<accession>A0A0D0A625</accession>
<proteinExistence type="predicted"/>
<dbReference type="EMBL" id="KN835482">
    <property type="protein sequence ID" value="KIK37001.1"/>
    <property type="molecule type" value="Genomic_DNA"/>
</dbReference>
<dbReference type="OrthoDB" id="2662502at2759"/>
<evidence type="ECO:0000313" key="2">
    <source>
        <dbReference type="Proteomes" id="UP000054485"/>
    </source>
</evidence>
<dbReference type="HOGENOM" id="CLU_035918_7_0_1"/>
<dbReference type="STRING" id="930992.A0A0D0A625"/>
<gene>
    <name evidence="1" type="ORF">CY34DRAFT_16005</name>
</gene>
<organism evidence="1 2">
    <name type="scientific">Suillus luteus UH-Slu-Lm8-n1</name>
    <dbReference type="NCBI Taxonomy" id="930992"/>
    <lineage>
        <taxon>Eukaryota</taxon>
        <taxon>Fungi</taxon>
        <taxon>Dikarya</taxon>
        <taxon>Basidiomycota</taxon>
        <taxon>Agaricomycotina</taxon>
        <taxon>Agaricomycetes</taxon>
        <taxon>Agaricomycetidae</taxon>
        <taxon>Boletales</taxon>
        <taxon>Suillineae</taxon>
        <taxon>Suillaceae</taxon>
        <taxon>Suillus</taxon>
    </lineage>
</organism>
<dbReference type="Pfam" id="PF20414">
    <property type="entry name" value="DUF6698"/>
    <property type="match status" value="1"/>
</dbReference>
<dbReference type="InParanoid" id="A0A0D0A625"/>
<dbReference type="Proteomes" id="UP000054485">
    <property type="component" value="Unassembled WGS sequence"/>
</dbReference>
<protein>
    <submittedName>
        <fullName evidence="1">Uncharacterized protein</fullName>
    </submittedName>
</protein>
<evidence type="ECO:0000313" key="1">
    <source>
        <dbReference type="EMBL" id="KIK37001.1"/>
    </source>
</evidence>